<accession>A0A2M8LEG9</accession>
<evidence type="ECO:0000256" key="7">
    <source>
        <dbReference type="RuleBase" id="RU004473"/>
    </source>
</evidence>
<comment type="caution">
    <text evidence="9">The sequence shown here is derived from an EMBL/GenBank/DDBJ whole genome shotgun (WGS) entry which is preliminary data.</text>
</comment>
<evidence type="ECO:0000256" key="4">
    <source>
        <dbReference type="ARBA" id="ARBA00011990"/>
    </source>
</evidence>
<dbReference type="CDD" id="cd05246">
    <property type="entry name" value="dTDP_GD_SDR_e"/>
    <property type="match status" value="1"/>
</dbReference>
<dbReference type="PANTHER" id="PTHR43000">
    <property type="entry name" value="DTDP-D-GLUCOSE 4,6-DEHYDRATASE-RELATED"/>
    <property type="match status" value="1"/>
</dbReference>
<dbReference type="EMBL" id="PFET01000009">
    <property type="protein sequence ID" value="PJE75848.1"/>
    <property type="molecule type" value="Genomic_DNA"/>
</dbReference>
<dbReference type="SUPFAM" id="SSF51735">
    <property type="entry name" value="NAD(P)-binding Rossmann-fold domains"/>
    <property type="match status" value="1"/>
</dbReference>
<evidence type="ECO:0000259" key="8">
    <source>
        <dbReference type="Pfam" id="PF16363"/>
    </source>
</evidence>
<sequence>MRILVAGGAGFIGSNFIHHLIETYPDYEVVNLDKLTYAGNLANLRDLAGNPRYSFIEGDIADEATVIKAVSDVDAVVNFAAETHVDRSIHVGSRDFVLANVLGVQTLLDAERKRGNIRHLQVSTDEVYGSLDLDDPSAFTEETPFAPNVPYAAAKAGGDLLCRSFFKTFGSDVLVTHCSNNYGPYQFPEKIVPFFIDRAMNDQPLPLYGDGKNVRDWLYVRDHCSALDTVLHKGKAGEVYNIGGNAEKPNIEIAKYILRILDKPESLITFVKDRPGHDRRYAIDATKLRTELGWQPSRKFEDGIAETISWYKNNQEWVNNIKAKAENINNHLG</sequence>
<keyword evidence="5" id="KW-0520">NAD</keyword>
<dbReference type="NCBIfam" id="TIGR01181">
    <property type="entry name" value="dTDP_gluc_dehyt"/>
    <property type="match status" value="1"/>
</dbReference>
<reference evidence="9 10" key="1">
    <citation type="submission" date="2017-09" db="EMBL/GenBank/DDBJ databases">
        <title>Depth-based differentiation of microbial function through sediment-hosted aquifers and enrichment of novel symbionts in the deep terrestrial subsurface.</title>
        <authorList>
            <person name="Probst A.J."/>
            <person name="Ladd B."/>
            <person name="Jarett J.K."/>
            <person name="Geller-Mcgrath D.E."/>
            <person name="Sieber C.M."/>
            <person name="Emerson J.B."/>
            <person name="Anantharaman K."/>
            <person name="Thomas B.C."/>
            <person name="Malmstrom R."/>
            <person name="Stieglmeier M."/>
            <person name="Klingl A."/>
            <person name="Woyke T."/>
            <person name="Ryan C.M."/>
            <person name="Banfield J.F."/>
        </authorList>
    </citation>
    <scope>NUCLEOTIDE SEQUENCE [LARGE SCALE GENOMIC DNA]</scope>
    <source>
        <strain evidence="9">CG10_big_fil_rev_8_21_14_0_10_48_11</strain>
    </source>
</reference>
<organism evidence="9 10">
    <name type="scientific">Candidatus Uhrbacteria bacterium CG10_big_fil_rev_8_21_14_0_10_48_11</name>
    <dbReference type="NCBI Taxonomy" id="1975037"/>
    <lineage>
        <taxon>Bacteria</taxon>
        <taxon>Candidatus Uhriibacteriota</taxon>
    </lineage>
</organism>
<keyword evidence="6 7" id="KW-0456">Lyase</keyword>
<dbReference type="InterPro" id="IPR036291">
    <property type="entry name" value="NAD(P)-bd_dom_sf"/>
</dbReference>
<comment type="similarity">
    <text evidence="3 7">Belongs to the NAD(P)-dependent epimerase/dehydratase family. dTDP-glucose dehydratase subfamily.</text>
</comment>
<dbReference type="GO" id="GO:0009225">
    <property type="term" value="P:nucleotide-sugar metabolic process"/>
    <property type="evidence" value="ECO:0007669"/>
    <property type="project" value="InterPro"/>
</dbReference>
<dbReference type="InterPro" id="IPR005888">
    <property type="entry name" value="dTDP_Gluc_deHydtase"/>
</dbReference>
<dbReference type="EC" id="4.2.1.46" evidence="4 7"/>
<evidence type="ECO:0000256" key="6">
    <source>
        <dbReference type="ARBA" id="ARBA00023239"/>
    </source>
</evidence>
<evidence type="ECO:0000256" key="5">
    <source>
        <dbReference type="ARBA" id="ARBA00023027"/>
    </source>
</evidence>
<dbReference type="InterPro" id="IPR016040">
    <property type="entry name" value="NAD(P)-bd_dom"/>
</dbReference>
<evidence type="ECO:0000256" key="1">
    <source>
        <dbReference type="ARBA" id="ARBA00001539"/>
    </source>
</evidence>
<proteinExistence type="inferred from homology"/>
<comment type="cofactor">
    <cofactor evidence="2 7">
        <name>NAD(+)</name>
        <dbReference type="ChEBI" id="CHEBI:57540"/>
    </cofactor>
</comment>
<dbReference type="Pfam" id="PF16363">
    <property type="entry name" value="GDP_Man_Dehyd"/>
    <property type="match status" value="1"/>
</dbReference>
<comment type="catalytic activity">
    <reaction evidence="1 7">
        <text>dTDP-alpha-D-glucose = dTDP-4-dehydro-6-deoxy-alpha-D-glucose + H2O</text>
        <dbReference type="Rhea" id="RHEA:17221"/>
        <dbReference type="ChEBI" id="CHEBI:15377"/>
        <dbReference type="ChEBI" id="CHEBI:57477"/>
        <dbReference type="ChEBI" id="CHEBI:57649"/>
        <dbReference type="EC" id="4.2.1.46"/>
    </reaction>
</comment>
<evidence type="ECO:0000313" key="9">
    <source>
        <dbReference type="EMBL" id="PJE75848.1"/>
    </source>
</evidence>
<gene>
    <name evidence="9" type="primary">rfbB</name>
    <name evidence="9" type="ORF">COV04_02800</name>
</gene>
<evidence type="ECO:0000313" key="10">
    <source>
        <dbReference type="Proteomes" id="UP000231152"/>
    </source>
</evidence>
<dbReference type="GO" id="GO:0008460">
    <property type="term" value="F:dTDP-glucose 4,6-dehydratase activity"/>
    <property type="evidence" value="ECO:0007669"/>
    <property type="project" value="UniProtKB-EC"/>
</dbReference>
<dbReference type="Gene3D" id="3.90.25.10">
    <property type="entry name" value="UDP-galactose 4-epimerase, domain 1"/>
    <property type="match status" value="1"/>
</dbReference>
<dbReference type="Gene3D" id="3.40.50.720">
    <property type="entry name" value="NAD(P)-binding Rossmann-like Domain"/>
    <property type="match status" value="1"/>
</dbReference>
<dbReference type="Proteomes" id="UP000231152">
    <property type="component" value="Unassembled WGS sequence"/>
</dbReference>
<evidence type="ECO:0000256" key="3">
    <source>
        <dbReference type="ARBA" id="ARBA00008178"/>
    </source>
</evidence>
<evidence type="ECO:0000256" key="2">
    <source>
        <dbReference type="ARBA" id="ARBA00001911"/>
    </source>
</evidence>
<protein>
    <recommendedName>
        <fullName evidence="4 7">dTDP-glucose 4,6-dehydratase</fullName>
        <ecNumber evidence="4 7">4.2.1.46</ecNumber>
    </recommendedName>
</protein>
<name>A0A2M8LEG9_9BACT</name>
<feature type="domain" description="NAD(P)-binding" evidence="8">
    <location>
        <begin position="4"/>
        <end position="307"/>
    </location>
</feature>
<dbReference type="AlphaFoldDB" id="A0A2M8LEG9"/>